<feature type="region of interest" description="Disordered" evidence="1">
    <location>
        <begin position="23"/>
        <end position="48"/>
    </location>
</feature>
<dbReference type="RefSeq" id="WP_028106241.1">
    <property type="nucleotide sequence ID" value="NZ_LVVL01000001.1"/>
</dbReference>
<accession>A0ABX2VBS8</accession>
<evidence type="ECO:0000313" key="3">
    <source>
        <dbReference type="EMBL" id="OAN15403.1"/>
    </source>
</evidence>
<keyword evidence="4" id="KW-1185">Reference proteome</keyword>
<evidence type="ECO:0000256" key="1">
    <source>
        <dbReference type="SAM" id="MobiDB-lite"/>
    </source>
</evidence>
<feature type="signal peptide" evidence="2">
    <location>
        <begin position="1"/>
        <end position="19"/>
    </location>
</feature>
<proteinExistence type="predicted"/>
<reference evidence="3 4" key="1">
    <citation type="submission" date="2016-03" db="EMBL/GenBank/DDBJ databases">
        <authorList>
            <person name="Cho S.-Y."/>
            <person name="Lim S."/>
            <person name="Kim H."/>
            <person name="Soh E.H."/>
            <person name="Moon J.S."/>
        </authorList>
    </citation>
    <scope>NUCLEOTIDE SEQUENCE [LARGE SCALE GENOMIC DNA]</scope>
    <source>
        <strain evidence="3 4">KCTC 3810</strain>
    </source>
</reference>
<evidence type="ECO:0000256" key="2">
    <source>
        <dbReference type="SAM" id="SignalP"/>
    </source>
</evidence>
<dbReference type="PROSITE" id="PS51257">
    <property type="entry name" value="PROKAR_LIPOPROTEIN"/>
    <property type="match status" value="1"/>
</dbReference>
<protein>
    <recommendedName>
        <fullName evidence="5">Lipoprotein</fullName>
    </recommendedName>
</protein>
<name>A0ABX2VBS8_9BACL</name>
<dbReference type="Proteomes" id="UP000078447">
    <property type="component" value="Unassembled WGS sequence"/>
</dbReference>
<keyword evidence="2" id="KW-0732">Signal</keyword>
<sequence length="392" mass="44466">MHWKTALTAALMVSLIVTAGCTDSDSTKQPSKIKADPQVAEPTPNLEPVSAPLSDYGKYVPLKKKTDQISLGTHQTYNLSSFFTDQNVRIAPDYLYQQSIYYTHVKQTSDTTINSYIYRYSQGSNDNQVLHTVNRTIGMMTGVSHYLFWVEYNQAKSGQKWAIRLLDLKTGKINTLDQGISRYDTAIPYLDASSKRVSWMTYEATPTRTKTILKSFDVAEDAIIIHQQYMLKEGEKRTGQYPFDFRRSDAGLILHTSTFKNGHKTPTLETFDGAFSRRMNGLIDFEHNKKYVAIGEEGSALLMPKKGQQPGYQFKPSDNRLTVDAFRFLSADRVIFRESMTRLWYADLARGTVAPLTEMADTTSKPIYVNGKLAYGVSDDEQIEFHVIDLKK</sequence>
<dbReference type="EMBL" id="LVVL01000001">
    <property type="protein sequence ID" value="OAN15403.1"/>
    <property type="molecule type" value="Genomic_DNA"/>
</dbReference>
<evidence type="ECO:0008006" key="5">
    <source>
        <dbReference type="Google" id="ProtNLM"/>
    </source>
</evidence>
<comment type="caution">
    <text evidence="3">The sequence shown here is derived from an EMBL/GenBank/DDBJ whole genome shotgun (WGS) entry which is preliminary data.</text>
</comment>
<evidence type="ECO:0000313" key="4">
    <source>
        <dbReference type="Proteomes" id="UP000078447"/>
    </source>
</evidence>
<gene>
    <name evidence="3" type="ORF">A3783_05560</name>
</gene>
<organism evidence="3 4">
    <name type="scientific">Exiguobacterium undae</name>
    <dbReference type="NCBI Taxonomy" id="169177"/>
    <lineage>
        <taxon>Bacteria</taxon>
        <taxon>Bacillati</taxon>
        <taxon>Bacillota</taxon>
        <taxon>Bacilli</taxon>
        <taxon>Bacillales</taxon>
        <taxon>Bacillales Family XII. Incertae Sedis</taxon>
        <taxon>Exiguobacterium</taxon>
    </lineage>
</organism>
<feature type="chain" id="PRO_5045067840" description="Lipoprotein" evidence="2">
    <location>
        <begin position="20"/>
        <end position="392"/>
    </location>
</feature>